<dbReference type="EMBL" id="KN832870">
    <property type="protein sequence ID" value="KIN09114.1"/>
    <property type="molecule type" value="Genomic_DNA"/>
</dbReference>
<dbReference type="Gene3D" id="3.50.50.60">
    <property type="entry name" value="FAD/NAD(P)-binding domain"/>
    <property type="match status" value="1"/>
</dbReference>
<dbReference type="HOGENOM" id="CLU_009665_14_2_1"/>
<dbReference type="InterPro" id="IPR002938">
    <property type="entry name" value="FAD-bd"/>
</dbReference>
<dbReference type="InParanoid" id="A0A0C3DCQ8"/>
<evidence type="ECO:0000313" key="6">
    <source>
        <dbReference type="Proteomes" id="UP000054321"/>
    </source>
</evidence>
<dbReference type="STRING" id="913774.A0A0C3DCQ8"/>
<organism evidence="5 6">
    <name type="scientific">Oidiodendron maius (strain Zn)</name>
    <dbReference type="NCBI Taxonomy" id="913774"/>
    <lineage>
        <taxon>Eukaryota</taxon>
        <taxon>Fungi</taxon>
        <taxon>Dikarya</taxon>
        <taxon>Ascomycota</taxon>
        <taxon>Pezizomycotina</taxon>
        <taxon>Leotiomycetes</taxon>
        <taxon>Leotiomycetes incertae sedis</taxon>
        <taxon>Myxotrichaceae</taxon>
        <taxon>Oidiodendron</taxon>
    </lineage>
</organism>
<dbReference type="Gene3D" id="3.30.9.10">
    <property type="entry name" value="D-Amino Acid Oxidase, subunit A, domain 2"/>
    <property type="match status" value="1"/>
</dbReference>
<evidence type="ECO:0000256" key="3">
    <source>
        <dbReference type="ARBA" id="ARBA00023002"/>
    </source>
</evidence>
<accession>A0A0C3DCQ8</accession>
<evidence type="ECO:0000256" key="2">
    <source>
        <dbReference type="ARBA" id="ARBA00022827"/>
    </source>
</evidence>
<dbReference type="InterPro" id="IPR036188">
    <property type="entry name" value="FAD/NAD-bd_sf"/>
</dbReference>
<evidence type="ECO:0000259" key="4">
    <source>
        <dbReference type="Pfam" id="PF01494"/>
    </source>
</evidence>
<keyword evidence="6" id="KW-1185">Reference proteome</keyword>
<dbReference type="Proteomes" id="UP000054321">
    <property type="component" value="Unassembled WGS sequence"/>
</dbReference>
<dbReference type="Pfam" id="PF01494">
    <property type="entry name" value="FAD_binding_3"/>
    <property type="match status" value="1"/>
</dbReference>
<keyword evidence="1" id="KW-0285">Flavoprotein</keyword>
<keyword evidence="2" id="KW-0274">FAD</keyword>
<keyword evidence="3" id="KW-0560">Oxidoreductase</keyword>
<dbReference type="GO" id="GO:0071949">
    <property type="term" value="F:FAD binding"/>
    <property type="evidence" value="ECO:0007669"/>
    <property type="project" value="InterPro"/>
</dbReference>
<dbReference type="PANTHER" id="PTHR43004:SF21">
    <property type="entry name" value="FAD-BINDING DOMAIN-CONTAINING PROTEIN-RELATED"/>
    <property type="match status" value="1"/>
</dbReference>
<dbReference type="AlphaFoldDB" id="A0A0C3DCQ8"/>
<evidence type="ECO:0000256" key="1">
    <source>
        <dbReference type="ARBA" id="ARBA00022630"/>
    </source>
</evidence>
<reference evidence="5 6" key="1">
    <citation type="submission" date="2014-04" db="EMBL/GenBank/DDBJ databases">
        <authorList>
            <consortium name="DOE Joint Genome Institute"/>
            <person name="Kuo A."/>
            <person name="Martino E."/>
            <person name="Perotto S."/>
            <person name="Kohler A."/>
            <person name="Nagy L.G."/>
            <person name="Floudas D."/>
            <person name="Copeland A."/>
            <person name="Barry K.W."/>
            <person name="Cichocki N."/>
            <person name="Veneault-Fourrey C."/>
            <person name="LaButti K."/>
            <person name="Lindquist E.A."/>
            <person name="Lipzen A."/>
            <person name="Lundell T."/>
            <person name="Morin E."/>
            <person name="Murat C."/>
            <person name="Sun H."/>
            <person name="Tunlid A."/>
            <person name="Henrissat B."/>
            <person name="Grigoriev I.V."/>
            <person name="Hibbett D.S."/>
            <person name="Martin F."/>
            <person name="Nordberg H.P."/>
            <person name="Cantor M.N."/>
            <person name="Hua S.X."/>
        </authorList>
    </citation>
    <scope>NUCLEOTIDE SEQUENCE [LARGE SCALE GENOMIC DNA]</scope>
    <source>
        <strain evidence="5 6">Zn</strain>
    </source>
</reference>
<dbReference type="PANTHER" id="PTHR43004">
    <property type="entry name" value="TRK SYSTEM POTASSIUM UPTAKE PROTEIN"/>
    <property type="match status" value="1"/>
</dbReference>
<dbReference type="OrthoDB" id="2096480at2759"/>
<proteinExistence type="predicted"/>
<name>A0A0C3DCQ8_OIDMZ</name>
<dbReference type="NCBIfam" id="NF004780">
    <property type="entry name" value="PRK06126.1"/>
    <property type="match status" value="1"/>
</dbReference>
<dbReference type="Gene3D" id="3.40.30.120">
    <property type="match status" value="1"/>
</dbReference>
<feature type="domain" description="FAD-binding" evidence="4">
    <location>
        <begin position="1"/>
        <end position="364"/>
    </location>
</feature>
<protein>
    <recommendedName>
        <fullName evidence="4">FAD-binding domain-containing protein</fullName>
    </recommendedName>
</protein>
<reference evidence="6" key="2">
    <citation type="submission" date="2015-01" db="EMBL/GenBank/DDBJ databases">
        <title>Evolutionary Origins and Diversification of the Mycorrhizal Mutualists.</title>
        <authorList>
            <consortium name="DOE Joint Genome Institute"/>
            <consortium name="Mycorrhizal Genomics Consortium"/>
            <person name="Kohler A."/>
            <person name="Kuo A."/>
            <person name="Nagy L.G."/>
            <person name="Floudas D."/>
            <person name="Copeland A."/>
            <person name="Barry K.W."/>
            <person name="Cichocki N."/>
            <person name="Veneault-Fourrey C."/>
            <person name="LaButti K."/>
            <person name="Lindquist E.A."/>
            <person name="Lipzen A."/>
            <person name="Lundell T."/>
            <person name="Morin E."/>
            <person name="Murat C."/>
            <person name="Riley R."/>
            <person name="Ohm R."/>
            <person name="Sun H."/>
            <person name="Tunlid A."/>
            <person name="Henrissat B."/>
            <person name="Grigoriev I.V."/>
            <person name="Hibbett D.S."/>
            <person name="Martin F."/>
        </authorList>
    </citation>
    <scope>NUCLEOTIDE SEQUENCE [LARGE SCALE GENOMIC DNA]</scope>
    <source>
        <strain evidence="6">Zn</strain>
    </source>
</reference>
<sequence>VLIVGGGPSGLILALQLARYGIRCTLVERNQSTTKWPKMDITNCRSMELFNRLGIAQGLREIGVPQKYSLDVLFSTGLSNGGELITKWSLPSPDEWRERIRSQNDGTMPREPYQRCSQSVFEAWLKPYIQAEPLIDSQFSVKFETLKELEDSVESYLTNVETGERYVTRSKFVVGCDGAGSSVRKAIGSELIGGPVPGAMLLVHFKSRDLNKLHRQGQFWHIYFTGGGVIISQDEVDTWTAHLPIPLDADPEEIDPYQAIYDVLGGSIGSCPIKIDKILIKSAWRPNVCIATKYVSESRRIFLSGDAAHQNIPTGGYGMNTAVGDSFDIGWKLAAVLKGFCGKYILDSYEAERKPVALRNLDRSGVHFNVHTTYWNWALEAGPGVVVSNADKGQQLRMKIRNHVLALDGENKDHGIEMGYRYNESPIIVPDEEETEPEWKAREYVTSTWPGVRAPHVYLADGKTSIFDLFGSDYTIVDFTEEGFISQDFMSSAATLNIPITRVHLPSEIHVRDVWGRRAVLIRPDDHVAWRAPLTPIAPIDVTRVLKVACGQLSSRDDISQAHVLKVAPEEGFSGTIGNQDQNTVQMLAAFQK</sequence>
<evidence type="ECO:0000313" key="5">
    <source>
        <dbReference type="EMBL" id="KIN09114.1"/>
    </source>
</evidence>
<dbReference type="PRINTS" id="PR00420">
    <property type="entry name" value="RNGMNOXGNASE"/>
</dbReference>
<dbReference type="Pfam" id="PF21274">
    <property type="entry name" value="Rng_hyd_C"/>
    <property type="match status" value="1"/>
</dbReference>
<gene>
    <name evidence="5" type="ORF">OIDMADRAFT_111391</name>
</gene>
<dbReference type="SUPFAM" id="SSF51905">
    <property type="entry name" value="FAD/NAD(P)-binding domain"/>
    <property type="match status" value="1"/>
</dbReference>
<feature type="non-terminal residue" evidence="5">
    <location>
        <position position="1"/>
    </location>
</feature>
<dbReference type="GO" id="GO:0016709">
    <property type="term" value="F:oxidoreductase activity, acting on paired donors, with incorporation or reduction of molecular oxygen, NAD(P)H as one donor, and incorporation of one atom of oxygen"/>
    <property type="evidence" value="ECO:0007669"/>
    <property type="project" value="UniProtKB-ARBA"/>
</dbReference>
<dbReference type="InterPro" id="IPR050641">
    <property type="entry name" value="RIFMO-like"/>
</dbReference>